<evidence type="ECO:0000313" key="1">
    <source>
        <dbReference type="EMBL" id="KAG2304865.1"/>
    </source>
</evidence>
<organism evidence="1 2">
    <name type="scientific">Brassica carinata</name>
    <name type="common">Ethiopian mustard</name>
    <name type="synonym">Abyssinian cabbage</name>
    <dbReference type="NCBI Taxonomy" id="52824"/>
    <lineage>
        <taxon>Eukaryota</taxon>
        <taxon>Viridiplantae</taxon>
        <taxon>Streptophyta</taxon>
        <taxon>Embryophyta</taxon>
        <taxon>Tracheophyta</taxon>
        <taxon>Spermatophyta</taxon>
        <taxon>Magnoliopsida</taxon>
        <taxon>eudicotyledons</taxon>
        <taxon>Gunneridae</taxon>
        <taxon>Pentapetalae</taxon>
        <taxon>rosids</taxon>
        <taxon>malvids</taxon>
        <taxon>Brassicales</taxon>
        <taxon>Brassicaceae</taxon>
        <taxon>Brassiceae</taxon>
        <taxon>Brassica</taxon>
    </lineage>
</organism>
<dbReference type="OrthoDB" id="1131871at2759"/>
<name>A0A8X7SE32_BRACI</name>
<dbReference type="EMBL" id="JAAMPC010000007">
    <property type="protein sequence ID" value="KAG2304865.1"/>
    <property type="molecule type" value="Genomic_DNA"/>
</dbReference>
<sequence length="83" mass="9080">MWFCHRRLKDKNCGQAKKPVQPAAAAAALSSVNELPTVDNRSGSNSAQDAALIWSQGGTLRVAVVALELNWMNTRGEDRKRCL</sequence>
<dbReference type="AlphaFoldDB" id="A0A8X7SE32"/>
<protein>
    <submittedName>
        <fullName evidence="1">Uncharacterized protein</fullName>
    </submittedName>
</protein>
<keyword evidence="2" id="KW-1185">Reference proteome</keyword>
<proteinExistence type="predicted"/>
<evidence type="ECO:0000313" key="2">
    <source>
        <dbReference type="Proteomes" id="UP000886595"/>
    </source>
</evidence>
<dbReference type="Proteomes" id="UP000886595">
    <property type="component" value="Unassembled WGS sequence"/>
</dbReference>
<gene>
    <name evidence="1" type="ORF">Bca52824_033516</name>
</gene>
<reference evidence="1 2" key="1">
    <citation type="submission" date="2020-02" db="EMBL/GenBank/DDBJ databases">
        <authorList>
            <person name="Ma Q."/>
            <person name="Huang Y."/>
            <person name="Song X."/>
            <person name="Pei D."/>
        </authorList>
    </citation>
    <scope>NUCLEOTIDE SEQUENCE [LARGE SCALE GENOMIC DNA]</scope>
    <source>
        <strain evidence="1">Sxm20200214</strain>
        <tissue evidence="1">Leaf</tissue>
    </source>
</reference>
<accession>A0A8X7SE32</accession>
<comment type="caution">
    <text evidence="1">The sequence shown here is derived from an EMBL/GenBank/DDBJ whole genome shotgun (WGS) entry which is preliminary data.</text>
</comment>